<accession>A0A927IE09</accession>
<evidence type="ECO:0000313" key="2">
    <source>
        <dbReference type="EMBL" id="MBD3933692.1"/>
    </source>
</evidence>
<proteinExistence type="predicted"/>
<gene>
    <name evidence="2" type="ORF">IF129_19305</name>
</gene>
<keyword evidence="3" id="KW-1185">Reference proteome</keyword>
<sequence length="79" mass="8342">MTKDVQTAWPGRAPGARPLPDLADVTLAALADLTDPYLSARVDALLRDPEVLAEVWCGGGTDSEASPPSAGLRRASRER</sequence>
<evidence type="ECO:0000256" key="1">
    <source>
        <dbReference type="SAM" id="MobiDB-lite"/>
    </source>
</evidence>
<feature type="region of interest" description="Disordered" evidence="1">
    <location>
        <begin position="57"/>
        <end position="79"/>
    </location>
</feature>
<dbReference type="RefSeq" id="WP_191210989.1">
    <property type="nucleotide sequence ID" value="NZ_BAABKL010000033.1"/>
</dbReference>
<name>A0A927IE09_9ACTN</name>
<evidence type="ECO:0008006" key="4">
    <source>
        <dbReference type="Google" id="ProtNLM"/>
    </source>
</evidence>
<protein>
    <recommendedName>
        <fullName evidence="4">FXSXX-COOH protein</fullName>
    </recommendedName>
</protein>
<dbReference type="Proteomes" id="UP000632289">
    <property type="component" value="Unassembled WGS sequence"/>
</dbReference>
<dbReference type="AlphaFoldDB" id="A0A927IE09"/>
<organism evidence="2 3">
    <name type="scientific">Streptomyces chumphonensis</name>
    <dbReference type="NCBI Taxonomy" id="1214925"/>
    <lineage>
        <taxon>Bacteria</taxon>
        <taxon>Bacillati</taxon>
        <taxon>Actinomycetota</taxon>
        <taxon>Actinomycetes</taxon>
        <taxon>Kitasatosporales</taxon>
        <taxon>Streptomycetaceae</taxon>
        <taxon>Streptomyces</taxon>
    </lineage>
</organism>
<reference evidence="2" key="1">
    <citation type="submission" date="2020-09" db="EMBL/GenBank/DDBJ databases">
        <title>Secondary metabolite and genome analysis of marine Streptomyces chumphonensis KK1-2T.</title>
        <authorList>
            <person name="Phongsopitanun W."/>
            <person name="Kanchanasin P."/>
            <person name="Pittayakhajonwut P."/>
            <person name="Suwanborirux K."/>
            <person name="Tanasupawat S."/>
        </authorList>
    </citation>
    <scope>NUCLEOTIDE SEQUENCE</scope>
    <source>
        <strain evidence="2">KK1-2</strain>
    </source>
</reference>
<dbReference type="EMBL" id="JACXYU010000011">
    <property type="protein sequence ID" value="MBD3933692.1"/>
    <property type="molecule type" value="Genomic_DNA"/>
</dbReference>
<evidence type="ECO:0000313" key="3">
    <source>
        <dbReference type="Proteomes" id="UP000632289"/>
    </source>
</evidence>
<comment type="caution">
    <text evidence="2">The sequence shown here is derived from an EMBL/GenBank/DDBJ whole genome shotgun (WGS) entry which is preliminary data.</text>
</comment>